<organism evidence="6 7">
    <name type="scientific">Paracoccus zhejiangensis</name>
    <dbReference type="NCBI Taxonomy" id="1077935"/>
    <lineage>
        <taxon>Bacteria</taxon>
        <taxon>Pseudomonadati</taxon>
        <taxon>Pseudomonadota</taxon>
        <taxon>Alphaproteobacteria</taxon>
        <taxon>Rhodobacterales</taxon>
        <taxon>Paracoccaceae</taxon>
        <taxon>Paracoccus</taxon>
    </lineage>
</organism>
<feature type="transmembrane region" description="Helical" evidence="5">
    <location>
        <begin position="97"/>
        <end position="118"/>
    </location>
</feature>
<protein>
    <submittedName>
        <fullName evidence="6">Uncharacterized protein</fullName>
    </submittedName>
</protein>
<feature type="transmembrane region" description="Helical" evidence="5">
    <location>
        <begin position="33"/>
        <end position="57"/>
    </location>
</feature>
<evidence type="ECO:0000256" key="2">
    <source>
        <dbReference type="ARBA" id="ARBA00022692"/>
    </source>
</evidence>
<dbReference type="Pfam" id="PF01758">
    <property type="entry name" value="SBF"/>
    <property type="match status" value="1"/>
</dbReference>
<evidence type="ECO:0000256" key="4">
    <source>
        <dbReference type="ARBA" id="ARBA00023136"/>
    </source>
</evidence>
<accession>A0A2H5EU40</accession>
<name>A0A2H5EU40_9RHOB</name>
<evidence type="ECO:0000313" key="6">
    <source>
        <dbReference type="EMBL" id="AUH62809.1"/>
    </source>
</evidence>
<gene>
    <name evidence="6" type="ORF">CX676_00410</name>
</gene>
<feature type="transmembrane region" description="Helical" evidence="5">
    <location>
        <begin position="69"/>
        <end position="91"/>
    </location>
</feature>
<dbReference type="EMBL" id="CP025430">
    <property type="protein sequence ID" value="AUH62809.1"/>
    <property type="molecule type" value="Genomic_DNA"/>
</dbReference>
<keyword evidence="3 5" id="KW-1133">Transmembrane helix</keyword>
<dbReference type="InterPro" id="IPR038770">
    <property type="entry name" value="Na+/solute_symporter_sf"/>
</dbReference>
<comment type="subcellular location">
    <subcellularLocation>
        <location evidence="1">Membrane</location>
        <topology evidence="1">Multi-pass membrane protein</topology>
    </subcellularLocation>
</comment>
<evidence type="ECO:0000256" key="1">
    <source>
        <dbReference type="ARBA" id="ARBA00004141"/>
    </source>
</evidence>
<sequence>MTFILSACLFVVMLAQGLTLRPADLSVPPHDRGLLWLSLALRYVLTPILALVAGFIFGLDLNGHHATGLTLAAFAVPSVAVLPLVAVGGAALPQAVFLTAIGSAVGLILLPLVLWLTFTPADLGMLFWPWLIYAVIPFAAGLGLRSLGFNGGRWLPIISSAAIGVIYLIALIKGWGPGIWAVMQACLFLAIALVTIALLLGRRLALPDDQTATLTFTTLLPMAALPIGLTTWADPQLWPPMAIWGILAYLGAGLLIILRLRRR</sequence>
<feature type="transmembrane region" description="Helical" evidence="5">
    <location>
        <begin position="179"/>
        <end position="200"/>
    </location>
</feature>
<proteinExistence type="predicted"/>
<keyword evidence="4 5" id="KW-0472">Membrane</keyword>
<dbReference type="KEGG" id="pzh:CX676_00410"/>
<keyword evidence="7" id="KW-1185">Reference proteome</keyword>
<dbReference type="AlphaFoldDB" id="A0A2H5EU40"/>
<reference evidence="6 7" key="1">
    <citation type="journal article" date="2013" name="Antonie Van Leeuwenhoek">
        <title>Paracoccus zhejiangensis sp. nov., isolated from activated sludge in wastewater-treatment system.</title>
        <authorList>
            <person name="Wu Z.G."/>
            <person name="Zhang D.F."/>
            <person name="Liu Y.L."/>
            <person name="Wang F."/>
            <person name="Jiang X."/>
            <person name="Li C."/>
            <person name="Li S.P."/>
            <person name="Hong Q."/>
            <person name="Li W.J."/>
        </authorList>
    </citation>
    <scope>NUCLEOTIDE SEQUENCE [LARGE SCALE GENOMIC DNA]</scope>
    <source>
        <strain evidence="6 7">J6</strain>
    </source>
</reference>
<dbReference type="Gene3D" id="1.20.1530.20">
    <property type="match status" value="1"/>
</dbReference>
<evidence type="ECO:0000313" key="7">
    <source>
        <dbReference type="Proteomes" id="UP000234530"/>
    </source>
</evidence>
<dbReference type="Proteomes" id="UP000234530">
    <property type="component" value="Chromosome"/>
</dbReference>
<dbReference type="GO" id="GO:0016020">
    <property type="term" value="C:membrane"/>
    <property type="evidence" value="ECO:0007669"/>
    <property type="project" value="UniProtKB-SubCell"/>
</dbReference>
<evidence type="ECO:0000256" key="5">
    <source>
        <dbReference type="SAM" id="Phobius"/>
    </source>
</evidence>
<feature type="transmembrane region" description="Helical" evidence="5">
    <location>
        <begin position="154"/>
        <end position="172"/>
    </location>
</feature>
<keyword evidence="2 5" id="KW-0812">Transmembrane</keyword>
<evidence type="ECO:0000256" key="3">
    <source>
        <dbReference type="ARBA" id="ARBA00022989"/>
    </source>
</evidence>
<dbReference type="InterPro" id="IPR002657">
    <property type="entry name" value="BilAc:Na_symport/Acr3"/>
</dbReference>
<feature type="transmembrane region" description="Helical" evidence="5">
    <location>
        <begin position="130"/>
        <end position="148"/>
    </location>
</feature>
<feature type="transmembrane region" description="Helical" evidence="5">
    <location>
        <begin position="241"/>
        <end position="260"/>
    </location>
</feature>